<evidence type="ECO:0000313" key="2">
    <source>
        <dbReference type="Proteomes" id="UP000190744"/>
    </source>
</evidence>
<name>A0A1S9RW50_PENBI</name>
<evidence type="ECO:0000313" key="1">
    <source>
        <dbReference type="EMBL" id="OOQ89725.1"/>
    </source>
</evidence>
<accession>A0A1S9RW50</accession>
<protein>
    <submittedName>
        <fullName evidence="1">Uncharacterized protein</fullName>
    </submittedName>
</protein>
<comment type="caution">
    <text evidence="1">The sequence shown here is derived from an EMBL/GenBank/DDBJ whole genome shotgun (WGS) entry which is preliminary data.</text>
</comment>
<dbReference type="EMBL" id="LJBN01000103">
    <property type="protein sequence ID" value="OOQ89725.1"/>
    <property type="molecule type" value="Genomic_DNA"/>
</dbReference>
<dbReference type="Proteomes" id="UP000190744">
    <property type="component" value="Unassembled WGS sequence"/>
</dbReference>
<organism evidence="1 2">
    <name type="scientific">Penicillium brasilianum</name>
    <dbReference type="NCBI Taxonomy" id="104259"/>
    <lineage>
        <taxon>Eukaryota</taxon>
        <taxon>Fungi</taxon>
        <taxon>Dikarya</taxon>
        <taxon>Ascomycota</taxon>
        <taxon>Pezizomycotina</taxon>
        <taxon>Eurotiomycetes</taxon>
        <taxon>Eurotiomycetidae</taxon>
        <taxon>Eurotiales</taxon>
        <taxon>Aspergillaceae</taxon>
        <taxon>Penicillium</taxon>
    </lineage>
</organism>
<gene>
    <name evidence="1" type="ORF">PEBR_07089</name>
</gene>
<proteinExistence type="predicted"/>
<reference evidence="2" key="1">
    <citation type="submission" date="2015-09" db="EMBL/GenBank/DDBJ databases">
        <authorList>
            <person name="Fill T.P."/>
            <person name="Baretta J.F."/>
            <person name="de Almeida L.G."/>
            <person name="Rocha M."/>
            <person name="de Souza D.H."/>
            <person name="Malavazi I."/>
            <person name="Cerdeira L.T."/>
            <person name="Hong H."/>
            <person name="Samborskyy M."/>
            <person name="de Vasconcelos A.T."/>
            <person name="Leadlay P."/>
            <person name="Rodrigues-Filho E."/>
        </authorList>
    </citation>
    <scope>NUCLEOTIDE SEQUENCE [LARGE SCALE GENOMIC DNA]</scope>
    <source>
        <strain evidence="2">LaBioMMi 136</strain>
    </source>
</reference>
<sequence length="209" mass="22918">MQKPASKAPRSRYQERHFSVAATSIGWLPSTIDPRVADTIGHFPSLDAPPLSSYRKNMAIVDKHYTKGITGIFFNVSTDRNHHTRERAAIATPSAHLIRTAQRRPILPADNMRLANNLSAEVPQQSNSQCSPFSSRLSIHPICHGTAPLLQVGLPAIATESWGTDSATYPKRQFRAGTIVDLGHAGAKEMKMTLENGRFSYSSPSARMA</sequence>
<dbReference type="AlphaFoldDB" id="A0A1S9RW50"/>